<protein>
    <submittedName>
        <fullName evidence="5">Major Facilitator Superfamily protein</fullName>
    </submittedName>
</protein>
<evidence type="ECO:0000313" key="6">
    <source>
        <dbReference type="Proteomes" id="UP000317178"/>
    </source>
</evidence>
<dbReference type="KEGG" id="plon:Pla110_45130"/>
<dbReference type="Gene3D" id="1.20.1250.20">
    <property type="entry name" value="MFS general substrate transporter like domains"/>
    <property type="match status" value="1"/>
</dbReference>
<feature type="transmembrane region" description="Helical" evidence="4">
    <location>
        <begin position="45"/>
        <end position="69"/>
    </location>
</feature>
<keyword evidence="2 4" id="KW-1133">Transmembrane helix</keyword>
<accession>A0A518CU57</accession>
<feature type="transmembrane region" description="Helical" evidence="4">
    <location>
        <begin position="269"/>
        <end position="288"/>
    </location>
</feature>
<evidence type="ECO:0000256" key="4">
    <source>
        <dbReference type="SAM" id="Phobius"/>
    </source>
</evidence>
<name>A0A518CU57_9PLAN</name>
<dbReference type="Proteomes" id="UP000317178">
    <property type="component" value="Chromosome"/>
</dbReference>
<feature type="transmembrane region" description="Helical" evidence="4">
    <location>
        <begin position="236"/>
        <end position="257"/>
    </location>
</feature>
<proteinExistence type="predicted"/>
<keyword evidence="6" id="KW-1185">Reference proteome</keyword>
<dbReference type="EMBL" id="CP036281">
    <property type="protein sequence ID" value="QDU82751.1"/>
    <property type="molecule type" value="Genomic_DNA"/>
</dbReference>
<gene>
    <name evidence="5" type="ORF">Pla110_45130</name>
</gene>
<dbReference type="PANTHER" id="PTHR23526">
    <property type="entry name" value="INTEGRAL MEMBRANE TRANSPORT PROTEIN-RELATED"/>
    <property type="match status" value="1"/>
</dbReference>
<feature type="transmembrane region" description="Helical" evidence="4">
    <location>
        <begin position="152"/>
        <end position="169"/>
    </location>
</feature>
<keyword evidence="3 4" id="KW-0472">Membrane</keyword>
<evidence type="ECO:0000256" key="3">
    <source>
        <dbReference type="ARBA" id="ARBA00023136"/>
    </source>
</evidence>
<dbReference type="InterPro" id="IPR036259">
    <property type="entry name" value="MFS_trans_sf"/>
</dbReference>
<evidence type="ECO:0000256" key="1">
    <source>
        <dbReference type="ARBA" id="ARBA00022692"/>
    </source>
</evidence>
<organism evidence="5 6">
    <name type="scientific">Polystyrenella longa</name>
    <dbReference type="NCBI Taxonomy" id="2528007"/>
    <lineage>
        <taxon>Bacteria</taxon>
        <taxon>Pseudomonadati</taxon>
        <taxon>Planctomycetota</taxon>
        <taxon>Planctomycetia</taxon>
        <taxon>Planctomycetales</taxon>
        <taxon>Planctomycetaceae</taxon>
        <taxon>Polystyrenella</taxon>
    </lineage>
</organism>
<dbReference type="InterPro" id="IPR011701">
    <property type="entry name" value="MFS"/>
</dbReference>
<dbReference type="InterPro" id="IPR052528">
    <property type="entry name" value="Sugar_transport-like"/>
</dbReference>
<evidence type="ECO:0000313" key="5">
    <source>
        <dbReference type="EMBL" id="QDU82751.1"/>
    </source>
</evidence>
<reference evidence="5 6" key="1">
    <citation type="submission" date="2019-02" db="EMBL/GenBank/DDBJ databases">
        <title>Deep-cultivation of Planctomycetes and their phenomic and genomic characterization uncovers novel biology.</title>
        <authorList>
            <person name="Wiegand S."/>
            <person name="Jogler M."/>
            <person name="Boedeker C."/>
            <person name="Pinto D."/>
            <person name="Vollmers J."/>
            <person name="Rivas-Marin E."/>
            <person name="Kohn T."/>
            <person name="Peeters S.H."/>
            <person name="Heuer A."/>
            <person name="Rast P."/>
            <person name="Oberbeckmann S."/>
            <person name="Bunk B."/>
            <person name="Jeske O."/>
            <person name="Meyerdierks A."/>
            <person name="Storesund J.E."/>
            <person name="Kallscheuer N."/>
            <person name="Luecker S."/>
            <person name="Lage O.M."/>
            <person name="Pohl T."/>
            <person name="Merkel B.J."/>
            <person name="Hornburger P."/>
            <person name="Mueller R.-W."/>
            <person name="Bruemmer F."/>
            <person name="Labrenz M."/>
            <person name="Spormann A.M."/>
            <person name="Op den Camp H."/>
            <person name="Overmann J."/>
            <person name="Amann R."/>
            <person name="Jetten M.S.M."/>
            <person name="Mascher T."/>
            <person name="Medema M.H."/>
            <person name="Devos D.P."/>
            <person name="Kaster A.-K."/>
            <person name="Ovreas L."/>
            <person name="Rohde M."/>
            <person name="Galperin M.Y."/>
            <person name="Jogler C."/>
        </authorList>
    </citation>
    <scope>NUCLEOTIDE SEQUENCE [LARGE SCALE GENOMIC DNA]</scope>
    <source>
        <strain evidence="5 6">Pla110</strain>
    </source>
</reference>
<dbReference type="PANTHER" id="PTHR23526:SF2">
    <property type="entry name" value="MAJOR FACILITATOR SUPERFAMILY (MFS) PROFILE DOMAIN-CONTAINING PROTEIN"/>
    <property type="match status" value="1"/>
</dbReference>
<feature type="transmembrane region" description="Helical" evidence="4">
    <location>
        <begin position="184"/>
        <end position="204"/>
    </location>
</feature>
<sequence>MPVAPGSQKQLEVGVAKNQALWSLGHVITSGAFLHYFIYDLDVSFAAISIVIALPELVGLFALFTRVLLQFQFRLKKIWTRCLFASRLVALGIPFCLLLDDNNHDNSHLVMLLLVFLGVSEILQAFSYTAYVSWLSVLSPRSKWGELFAFRNIAKLIVLMIWATAIGLIRDRLNTHYTRDDLDVFYVLAFVSGILLQLVSWWPLRKLPDTEVNPEIKRVDWGQLFHSIWRYPSLRWLLMHSWTLAFFNGLTQSVFFFYSRNVLDLSLTYSFVLLGLMRFVKLPVSYLAGKACDQGRDKQMLWGGLLLANAGLFFWFPSTAEQTGWLVGCYLLWGFYAAANIGGLNLLLKHSPPGDNTLQLALFYRVAGMLAGLSGLFGGYLLSEYFSAFSMPFSNSDPQLISDIYFEIFGWRWQLGGDPSEPGKYHTIILLSLLGRYFALLFLLKVDPHPQADQPSGE</sequence>
<feature type="transmembrane region" description="Helical" evidence="4">
    <location>
        <begin position="324"/>
        <end position="348"/>
    </location>
</feature>
<keyword evidence="1 4" id="KW-0812">Transmembrane</keyword>
<evidence type="ECO:0000256" key="2">
    <source>
        <dbReference type="ARBA" id="ARBA00022989"/>
    </source>
</evidence>
<dbReference type="SUPFAM" id="SSF103473">
    <property type="entry name" value="MFS general substrate transporter"/>
    <property type="match status" value="1"/>
</dbReference>
<dbReference type="Pfam" id="PF07690">
    <property type="entry name" value="MFS_1"/>
    <property type="match status" value="1"/>
</dbReference>
<dbReference type="GO" id="GO:0022857">
    <property type="term" value="F:transmembrane transporter activity"/>
    <property type="evidence" value="ECO:0007669"/>
    <property type="project" value="InterPro"/>
</dbReference>
<feature type="transmembrane region" description="Helical" evidence="4">
    <location>
        <begin position="20"/>
        <end position="39"/>
    </location>
</feature>
<feature type="transmembrane region" description="Helical" evidence="4">
    <location>
        <begin position="300"/>
        <end position="318"/>
    </location>
</feature>
<feature type="transmembrane region" description="Helical" evidence="4">
    <location>
        <begin position="360"/>
        <end position="382"/>
    </location>
</feature>
<feature type="transmembrane region" description="Helical" evidence="4">
    <location>
        <begin position="109"/>
        <end position="131"/>
    </location>
</feature>
<dbReference type="AlphaFoldDB" id="A0A518CU57"/>